<evidence type="ECO:0000256" key="5">
    <source>
        <dbReference type="ARBA" id="ARBA00038749"/>
    </source>
</evidence>
<keyword evidence="1 7" id="KW-0853">WD repeat</keyword>
<proteinExistence type="inferred from homology"/>
<organism evidence="9 10">
    <name type="scientific">Amniculicola lignicola CBS 123094</name>
    <dbReference type="NCBI Taxonomy" id="1392246"/>
    <lineage>
        <taxon>Eukaryota</taxon>
        <taxon>Fungi</taxon>
        <taxon>Dikarya</taxon>
        <taxon>Ascomycota</taxon>
        <taxon>Pezizomycotina</taxon>
        <taxon>Dothideomycetes</taxon>
        <taxon>Pleosporomycetidae</taxon>
        <taxon>Pleosporales</taxon>
        <taxon>Amniculicolaceae</taxon>
        <taxon>Amniculicola</taxon>
    </lineage>
</organism>
<keyword evidence="2" id="KW-0677">Repeat</keyword>
<dbReference type="PANTHER" id="PTHR19854:SF1">
    <property type="entry name" value="GUANINE NUCLEOTIDE-BINDING PROTEIN SUBUNIT BETA-LIKE PROTEIN 1"/>
    <property type="match status" value="1"/>
</dbReference>
<keyword evidence="10" id="KW-1185">Reference proteome</keyword>
<comment type="function">
    <text evidence="3">Component of the ASTRA complex involved in chromatin remodeling.</text>
</comment>
<evidence type="ECO:0000313" key="10">
    <source>
        <dbReference type="Proteomes" id="UP000799779"/>
    </source>
</evidence>
<feature type="compositionally biased region" description="Low complexity" evidence="8">
    <location>
        <begin position="437"/>
        <end position="458"/>
    </location>
</feature>
<dbReference type="PANTHER" id="PTHR19854">
    <property type="entry name" value="TRANSDUCIN BETA-LIKE 3"/>
    <property type="match status" value="1"/>
</dbReference>
<dbReference type="InterPro" id="IPR036322">
    <property type="entry name" value="WD40_repeat_dom_sf"/>
</dbReference>
<dbReference type="PROSITE" id="PS00678">
    <property type="entry name" value="WD_REPEATS_1"/>
    <property type="match status" value="1"/>
</dbReference>
<sequence>MAVERQASTLPPAQPAYIFRGHTSQIHSVQIVHKNTRLVTGDADGCVVCWKLESKRPVAVWRAHDAAILGTAEWGVDRVITHGRDNTLRIWQMRATDEGRLSTILPAEGLSTHRPKPWLLHSVPVNTLNFCAFSMCHVPAAFNIQRNSNNASGQGSTPAGVSDSILVAVPSRDDKKIEVYRFPDESLVCVVPRVETTDTGMVMAVKLTHHQPTNGFMVIAGYEGGFTAVHYLDFHSPSTAQASPQSSPVFAHTLYLSQPHTQPILSLDTSPDAELYFTSSADAIIAAHCMPEVPLNIRSYRSSSTVAKEYRSTGVSLNAEDPPQDPLVLSTLSLSASNAAGHHTEAASTAHLQASLGFQDASDAARTVGVEGANPAGKATTTKTGTTSTKADTPPPGSSTSLLPFNISVSSDPVASPPLTFSKKPIAPLPSAGAAKSPQPSVLSSQLSSGATNSSSRSAPPPIPQLSIQPPFKTANTKHAGQQSLCVRSDGRIMVTAGWDGRVRVYSTKTLKELAVLKWHKEGVYAAAFGGFLNEELMKSSGNESSRTAGQIAVNNRGGVADIVEQTKVIGLGKLQQQREQQIQAKHWVVAGAKDGKVSLWEVF</sequence>
<gene>
    <name evidence="9" type="ORF">P154DRAFT_528184</name>
</gene>
<dbReference type="SUPFAM" id="SSF50978">
    <property type="entry name" value="WD40 repeat-like"/>
    <property type="match status" value="1"/>
</dbReference>
<evidence type="ECO:0000256" key="7">
    <source>
        <dbReference type="PROSITE-ProRule" id="PRU00221"/>
    </source>
</evidence>
<dbReference type="InterPro" id="IPR019775">
    <property type="entry name" value="WD40_repeat_CS"/>
</dbReference>
<protein>
    <recommendedName>
        <fullName evidence="6">ASTRA-associated protein 1</fullName>
    </recommendedName>
</protein>
<evidence type="ECO:0000313" key="9">
    <source>
        <dbReference type="EMBL" id="KAF1992854.1"/>
    </source>
</evidence>
<accession>A0A6A5VV40</accession>
<dbReference type="AlphaFoldDB" id="A0A6A5VV40"/>
<dbReference type="Proteomes" id="UP000799779">
    <property type="component" value="Unassembled WGS sequence"/>
</dbReference>
<dbReference type="Pfam" id="PF00400">
    <property type="entry name" value="WD40"/>
    <property type="match status" value="2"/>
</dbReference>
<dbReference type="PROSITE" id="PS50294">
    <property type="entry name" value="WD_REPEATS_REGION"/>
    <property type="match status" value="1"/>
</dbReference>
<dbReference type="InterPro" id="IPR015943">
    <property type="entry name" value="WD40/YVTN_repeat-like_dom_sf"/>
</dbReference>
<name>A0A6A5VV40_9PLEO</name>
<dbReference type="SMART" id="SM00320">
    <property type="entry name" value="WD40"/>
    <property type="match status" value="5"/>
</dbReference>
<comment type="subunit">
    <text evidence="5">Component of the ASTRA chromatin remodeling machinery complex.</text>
</comment>
<dbReference type="OrthoDB" id="7668193at2759"/>
<dbReference type="InterPro" id="IPR001680">
    <property type="entry name" value="WD40_rpt"/>
</dbReference>
<evidence type="ECO:0000256" key="4">
    <source>
        <dbReference type="ARBA" id="ARBA00037931"/>
    </source>
</evidence>
<dbReference type="EMBL" id="ML977766">
    <property type="protein sequence ID" value="KAF1992854.1"/>
    <property type="molecule type" value="Genomic_DNA"/>
</dbReference>
<feature type="region of interest" description="Disordered" evidence="8">
    <location>
        <begin position="369"/>
        <end position="405"/>
    </location>
</feature>
<evidence type="ECO:0000256" key="2">
    <source>
        <dbReference type="ARBA" id="ARBA00022737"/>
    </source>
</evidence>
<feature type="compositionally biased region" description="Low complexity" evidence="8">
    <location>
        <begin position="372"/>
        <end position="404"/>
    </location>
</feature>
<dbReference type="Gene3D" id="2.130.10.10">
    <property type="entry name" value="YVTN repeat-like/Quinoprotein amine dehydrogenase"/>
    <property type="match status" value="3"/>
</dbReference>
<feature type="repeat" description="WD" evidence="7">
    <location>
        <begin position="19"/>
        <end position="60"/>
    </location>
</feature>
<feature type="region of interest" description="Disordered" evidence="8">
    <location>
        <begin position="430"/>
        <end position="481"/>
    </location>
</feature>
<evidence type="ECO:0000256" key="1">
    <source>
        <dbReference type="ARBA" id="ARBA00022574"/>
    </source>
</evidence>
<comment type="similarity">
    <text evidence="4">Belongs to the WD repeat ASA1 family.</text>
</comment>
<dbReference type="PROSITE" id="PS50082">
    <property type="entry name" value="WD_REPEATS_2"/>
    <property type="match status" value="1"/>
</dbReference>
<evidence type="ECO:0000256" key="3">
    <source>
        <dbReference type="ARBA" id="ARBA00037338"/>
    </source>
</evidence>
<evidence type="ECO:0000256" key="8">
    <source>
        <dbReference type="SAM" id="MobiDB-lite"/>
    </source>
</evidence>
<reference evidence="9" key="1">
    <citation type="journal article" date="2020" name="Stud. Mycol.">
        <title>101 Dothideomycetes genomes: a test case for predicting lifestyles and emergence of pathogens.</title>
        <authorList>
            <person name="Haridas S."/>
            <person name="Albert R."/>
            <person name="Binder M."/>
            <person name="Bloem J."/>
            <person name="Labutti K."/>
            <person name="Salamov A."/>
            <person name="Andreopoulos B."/>
            <person name="Baker S."/>
            <person name="Barry K."/>
            <person name="Bills G."/>
            <person name="Bluhm B."/>
            <person name="Cannon C."/>
            <person name="Castanera R."/>
            <person name="Culley D."/>
            <person name="Daum C."/>
            <person name="Ezra D."/>
            <person name="Gonzalez J."/>
            <person name="Henrissat B."/>
            <person name="Kuo A."/>
            <person name="Liang C."/>
            <person name="Lipzen A."/>
            <person name="Lutzoni F."/>
            <person name="Magnuson J."/>
            <person name="Mondo S."/>
            <person name="Nolan M."/>
            <person name="Ohm R."/>
            <person name="Pangilinan J."/>
            <person name="Park H.-J."/>
            <person name="Ramirez L."/>
            <person name="Alfaro M."/>
            <person name="Sun H."/>
            <person name="Tritt A."/>
            <person name="Yoshinaga Y."/>
            <person name="Zwiers L.-H."/>
            <person name="Turgeon B."/>
            <person name="Goodwin S."/>
            <person name="Spatafora J."/>
            <person name="Crous P."/>
            <person name="Grigoriev I."/>
        </authorList>
    </citation>
    <scope>NUCLEOTIDE SEQUENCE</scope>
    <source>
        <strain evidence="9">CBS 123094</strain>
    </source>
</reference>
<evidence type="ECO:0000256" key="6">
    <source>
        <dbReference type="ARBA" id="ARBA00040563"/>
    </source>
</evidence>